<evidence type="ECO:0000256" key="6">
    <source>
        <dbReference type="ARBA" id="ARBA00023180"/>
    </source>
</evidence>
<evidence type="ECO:0000256" key="5">
    <source>
        <dbReference type="ARBA" id="ARBA00022801"/>
    </source>
</evidence>
<dbReference type="PANTHER" id="PTHR11802:SF113">
    <property type="entry name" value="SERINE CARBOXYPEPTIDASE CTSA-4.1"/>
    <property type="match status" value="1"/>
</dbReference>
<dbReference type="InterPro" id="IPR001563">
    <property type="entry name" value="Peptidase_S10"/>
</dbReference>
<dbReference type="InterPro" id="IPR029058">
    <property type="entry name" value="AB_hydrolase_fold"/>
</dbReference>
<dbReference type="SUPFAM" id="SSF53474">
    <property type="entry name" value="alpha/beta-Hydrolases"/>
    <property type="match status" value="1"/>
</dbReference>
<evidence type="ECO:0000313" key="9">
    <source>
        <dbReference type="Proteomes" id="UP001445335"/>
    </source>
</evidence>
<keyword evidence="5 7" id="KW-0378">Hydrolase</keyword>
<name>A0AAW1RNU8_9CHLO</name>
<dbReference type="GO" id="GO:0006508">
    <property type="term" value="P:proteolysis"/>
    <property type="evidence" value="ECO:0007669"/>
    <property type="project" value="UniProtKB-KW"/>
</dbReference>
<evidence type="ECO:0000256" key="7">
    <source>
        <dbReference type="RuleBase" id="RU361156"/>
    </source>
</evidence>
<dbReference type="EC" id="3.4.16.-" evidence="7"/>
<dbReference type="InterPro" id="IPR018202">
    <property type="entry name" value="Ser_caboxypep_ser_AS"/>
</dbReference>
<organism evidence="8 9">
    <name type="scientific">Elliptochloris bilobata</name>
    <dbReference type="NCBI Taxonomy" id="381761"/>
    <lineage>
        <taxon>Eukaryota</taxon>
        <taxon>Viridiplantae</taxon>
        <taxon>Chlorophyta</taxon>
        <taxon>core chlorophytes</taxon>
        <taxon>Trebouxiophyceae</taxon>
        <taxon>Trebouxiophyceae incertae sedis</taxon>
        <taxon>Elliptochloris clade</taxon>
        <taxon>Elliptochloris</taxon>
    </lineage>
</organism>
<dbReference type="PRINTS" id="PR00724">
    <property type="entry name" value="CRBOXYPTASEC"/>
</dbReference>
<proteinExistence type="inferred from homology"/>
<accession>A0AAW1RNU8</accession>
<evidence type="ECO:0000313" key="8">
    <source>
        <dbReference type="EMBL" id="KAK9835225.1"/>
    </source>
</evidence>
<dbReference type="EMBL" id="JALJOU010000029">
    <property type="protein sequence ID" value="KAK9835225.1"/>
    <property type="molecule type" value="Genomic_DNA"/>
</dbReference>
<keyword evidence="2 7" id="KW-0121">Carboxypeptidase</keyword>
<dbReference type="Gene3D" id="3.40.50.1820">
    <property type="entry name" value="alpha/beta hydrolase"/>
    <property type="match status" value="1"/>
</dbReference>
<reference evidence="8 9" key="1">
    <citation type="journal article" date="2024" name="Nat. Commun.">
        <title>Phylogenomics reveals the evolutionary origins of lichenization in chlorophyte algae.</title>
        <authorList>
            <person name="Puginier C."/>
            <person name="Libourel C."/>
            <person name="Otte J."/>
            <person name="Skaloud P."/>
            <person name="Haon M."/>
            <person name="Grisel S."/>
            <person name="Petersen M."/>
            <person name="Berrin J.G."/>
            <person name="Delaux P.M."/>
            <person name="Dal Grande F."/>
            <person name="Keller J."/>
        </authorList>
    </citation>
    <scope>NUCLEOTIDE SEQUENCE [LARGE SCALE GENOMIC DNA]</scope>
    <source>
        <strain evidence="8 9">SAG 245.80</strain>
    </source>
</reference>
<evidence type="ECO:0000256" key="3">
    <source>
        <dbReference type="ARBA" id="ARBA00022670"/>
    </source>
</evidence>
<protein>
    <recommendedName>
        <fullName evidence="7">Carboxypeptidase</fullName>
        <ecNumber evidence="7">3.4.16.-</ecNumber>
    </recommendedName>
</protein>
<evidence type="ECO:0000256" key="2">
    <source>
        <dbReference type="ARBA" id="ARBA00022645"/>
    </source>
</evidence>
<keyword evidence="9" id="KW-1185">Reference proteome</keyword>
<evidence type="ECO:0000256" key="1">
    <source>
        <dbReference type="ARBA" id="ARBA00009431"/>
    </source>
</evidence>
<sequence>MKPLHLRTVATGPYSSVNASFPSSAPQQYSGYFQINRTYAAEMFFFYFSARSAHRSKLPLVVWMTGGPGCSSELAVFYENGPFKITEDLQLRENDDPRDRVYDEKVVAADMLDFMLAFYQKFPEYAGRELYITGESYGGHYVPAVSAGILAHNRKQNNASPLINLEGFAIGNGLTDPLKQYSLYADFSASKGLIDEALRSSINTIFPVCGFLIRACNSLSWSPLCYFALLVCQQTVVGPIQLAAGNFNVYDVRKECIGPLCYDFSRLDDYLAQPSVREALGVDDRSWQSCSPDVYQDMSSDIMKNYGGLVEPQLEAGMRVMIYAGVEDWICNWLGNRKWLLEMAWSQQAEFVAAPERNWTVDGRVAGSVQAHGPLSFVKVYGAGHMVPMDAGRSALAMLQSFLRDEPLAPAARKPAPVAGVSVS</sequence>
<dbReference type="Pfam" id="PF00450">
    <property type="entry name" value="Peptidase_S10"/>
    <property type="match status" value="2"/>
</dbReference>
<keyword evidence="4" id="KW-0732">Signal</keyword>
<dbReference type="Proteomes" id="UP001445335">
    <property type="component" value="Unassembled WGS sequence"/>
</dbReference>
<dbReference type="AlphaFoldDB" id="A0AAW1RNU8"/>
<gene>
    <name evidence="8" type="ORF">WJX81_007216</name>
</gene>
<dbReference type="PROSITE" id="PS00131">
    <property type="entry name" value="CARBOXYPEPT_SER_SER"/>
    <property type="match status" value="1"/>
</dbReference>
<dbReference type="PANTHER" id="PTHR11802">
    <property type="entry name" value="SERINE PROTEASE FAMILY S10 SERINE CARBOXYPEPTIDASE"/>
    <property type="match status" value="1"/>
</dbReference>
<keyword evidence="6" id="KW-0325">Glycoprotein</keyword>
<dbReference type="GO" id="GO:0004185">
    <property type="term" value="F:serine-type carboxypeptidase activity"/>
    <property type="evidence" value="ECO:0007669"/>
    <property type="project" value="UniProtKB-UniRule"/>
</dbReference>
<comment type="caution">
    <text evidence="8">The sequence shown here is derived from an EMBL/GenBank/DDBJ whole genome shotgun (WGS) entry which is preliminary data.</text>
</comment>
<keyword evidence="3 7" id="KW-0645">Protease</keyword>
<comment type="similarity">
    <text evidence="1 7">Belongs to the peptidase S10 family.</text>
</comment>
<evidence type="ECO:0000256" key="4">
    <source>
        <dbReference type="ARBA" id="ARBA00022729"/>
    </source>
</evidence>